<dbReference type="AlphaFoldDB" id="A0A840C1X8"/>
<name>A0A840C1X8_9HYPH</name>
<organism evidence="2 3">
    <name type="scientific">Chelatococcus caeni</name>
    <dbReference type="NCBI Taxonomy" id="1348468"/>
    <lineage>
        <taxon>Bacteria</taxon>
        <taxon>Pseudomonadati</taxon>
        <taxon>Pseudomonadota</taxon>
        <taxon>Alphaproteobacteria</taxon>
        <taxon>Hyphomicrobiales</taxon>
        <taxon>Chelatococcaceae</taxon>
        <taxon>Chelatococcus</taxon>
    </lineage>
</organism>
<dbReference type="SUPFAM" id="SSF51658">
    <property type="entry name" value="Xylose isomerase-like"/>
    <property type="match status" value="1"/>
</dbReference>
<dbReference type="GO" id="GO:0016853">
    <property type="term" value="F:isomerase activity"/>
    <property type="evidence" value="ECO:0007669"/>
    <property type="project" value="UniProtKB-KW"/>
</dbReference>
<evidence type="ECO:0000259" key="1">
    <source>
        <dbReference type="Pfam" id="PF01261"/>
    </source>
</evidence>
<dbReference type="InterPro" id="IPR050312">
    <property type="entry name" value="IolE/XylAMocC-like"/>
</dbReference>
<sequence>MNRTASPAAASASAMRDFSRDHRFLSINTATVRKQGDLLAIIDACARAEIRAISPWRDQVAAVGLDRAVAAVKAAGLELSGYCRGGMFPSDAAHLAEMRDDNRRAVDEAKALGAPCLVLVVGGLPQYSRPGSAPSKDLGAARAMVEDGIGELLDYARSVGMPLAIEPLHPMYAADRACVNTLGQALDICDRLDPGRSGFLGVACDVYHLWWDPDLFAGIARAGRERMLAYHVCDWLVPTRDLLLDRGMMGDGVIDLKPIRAAVEAVGYAGYAEVEIFSEDWWARPMDEVLATCIARHRSTV</sequence>
<dbReference type="InterPro" id="IPR013022">
    <property type="entry name" value="Xyl_isomerase-like_TIM-brl"/>
</dbReference>
<comment type="caution">
    <text evidence="2">The sequence shown here is derived from an EMBL/GenBank/DDBJ whole genome shotgun (WGS) entry which is preliminary data.</text>
</comment>
<dbReference type="PANTHER" id="PTHR12110">
    <property type="entry name" value="HYDROXYPYRUVATE ISOMERASE"/>
    <property type="match status" value="1"/>
</dbReference>
<dbReference type="Gene3D" id="3.20.20.150">
    <property type="entry name" value="Divalent-metal-dependent TIM barrel enzymes"/>
    <property type="match status" value="1"/>
</dbReference>
<proteinExistence type="predicted"/>
<gene>
    <name evidence="2" type="ORF">GGR16_003860</name>
</gene>
<protein>
    <submittedName>
        <fullName evidence="2">Sugar phosphate isomerase/epimerase</fullName>
    </submittedName>
</protein>
<feature type="domain" description="Xylose isomerase-like TIM barrel" evidence="1">
    <location>
        <begin position="43"/>
        <end position="284"/>
    </location>
</feature>
<keyword evidence="2" id="KW-0413">Isomerase</keyword>
<dbReference type="InterPro" id="IPR036237">
    <property type="entry name" value="Xyl_isomerase-like_sf"/>
</dbReference>
<evidence type="ECO:0000313" key="3">
    <source>
        <dbReference type="Proteomes" id="UP000577362"/>
    </source>
</evidence>
<accession>A0A840C1X8</accession>
<dbReference type="PANTHER" id="PTHR12110:SF52">
    <property type="entry name" value="XYLOSE ISOMERASE"/>
    <property type="match status" value="1"/>
</dbReference>
<reference evidence="2 3" key="1">
    <citation type="submission" date="2020-08" db="EMBL/GenBank/DDBJ databases">
        <title>Genomic Encyclopedia of Type Strains, Phase IV (KMG-IV): sequencing the most valuable type-strain genomes for metagenomic binning, comparative biology and taxonomic classification.</title>
        <authorList>
            <person name="Goeker M."/>
        </authorList>
    </citation>
    <scope>NUCLEOTIDE SEQUENCE [LARGE SCALE GENOMIC DNA]</scope>
    <source>
        <strain evidence="2 3">DSM 103737</strain>
    </source>
</reference>
<dbReference type="Proteomes" id="UP000577362">
    <property type="component" value="Unassembled WGS sequence"/>
</dbReference>
<dbReference type="EMBL" id="JACIEN010000005">
    <property type="protein sequence ID" value="MBB4018813.1"/>
    <property type="molecule type" value="Genomic_DNA"/>
</dbReference>
<dbReference type="Pfam" id="PF01261">
    <property type="entry name" value="AP_endonuc_2"/>
    <property type="match status" value="1"/>
</dbReference>
<evidence type="ECO:0000313" key="2">
    <source>
        <dbReference type="EMBL" id="MBB4018813.1"/>
    </source>
</evidence>
<keyword evidence="3" id="KW-1185">Reference proteome</keyword>